<evidence type="ECO:0000256" key="1">
    <source>
        <dbReference type="ARBA" id="ARBA00023125"/>
    </source>
</evidence>
<dbReference type="STRING" id="158190.SpiGrapes_3267"/>
<accession>G8QR76</accession>
<dbReference type="GO" id="GO:0003700">
    <property type="term" value="F:DNA-binding transcription factor activity"/>
    <property type="evidence" value="ECO:0007669"/>
    <property type="project" value="TreeGrafter"/>
</dbReference>
<evidence type="ECO:0000313" key="3">
    <source>
        <dbReference type="Proteomes" id="UP000005632"/>
    </source>
</evidence>
<keyword evidence="3" id="KW-1185">Reference proteome</keyword>
<dbReference type="Proteomes" id="UP000005632">
    <property type="component" value="Chromosome"/>
</dbReference>
<organism evidence="2 3">
    <name type="scientific">Sphaerochaeta pleomorpha (strain ATCC BAA-1885 / DSM 22778 / Grapes)</name>
    <dbReference type="NCBI Taxonomy" id="158190"/>
    <lineage>
        <taxon>Bacteria</taxon>
        <taxon>Pseudomonadati</taxon>
        <taxon>Spirochaetota</taxon>
        <taxon>Spirochaetia</taxon>
        <taxon>Spirochaetales</taxon>
        <taxon>Sphaerochaetaceae</taxon>
        <taxon>Sphaerochaeta</taxon>
    </lineage>
</organism>
<dbReference type="Gene3D" id="1.10.10.10">
    <property type="entry name" value="Winged helix-like DNA-binding domain superfamily/Winged helix DNA-binding domain"/>
    <property type="match status" value="1"/>
</dbReference>
<dbReference type="HOGENOM" id="CLU_107144_0_1_12"/>
<sequence>MKFSTKGRYSLETMVYLVTCKDSCSIRSVSEATGISSGYLEQLMIPLKRAGLVIAERGVQGGYRIARKGITCLEVLNASEGDFHPVPCDGCVRSDTCKTFSTWDLFRDEVNHFAQNITIESLASNLVESEQGGGI</sequence>
<dbReference type="PANTHER" id="PTHR33221">
    <property type="entry name" value="WINGED HELIX-TURN-HELIX TRANSCRIPTIONAL REGULATOR, RRF2 FAMILY"/>
    <property type="match status" value="1"/>
</dbReference>
<protein>
    <submittedName>
        <fullName evidence="2">Rrf2 family protein, putative transcriptional regulator</fullName>
    </submittedName>
</protein>
<dbReference type="NCBIfam" id="TIGR00738">
    <property type="entry name" value="rrf2_super"/>
    <property type="match status" value="1"/>
</dbReference>
<name>G8QR76_SPHPG</name>
<dbReference type="GO" id="GO:0003677">
    <property type="term" value="F:DNA binding"/>
    <property type="evidence" value="ECO:0007669"/>
    <property type="project" value="UniProtKB-KW"/>
</dbReference>
<dbReference type="KEGG" id="sgp:SpiGrapes_3267"/>
<evidence type="ECO:0000313" key="2">
    <source>
        <dbReference type="EMBL" id="AEV31011.1"/>
    </source>
</evidence>
<dbReference type="eggNOG" id="COG1959">
    <property type="taxonomic scope" value="Bacteria"/>
</dbReference>
<dbReference type="EMBL" id="CP003155">
    <property type="protein sequence ID" value="AEV31011.1"/>
    <property type="molecule type" value="Genomic_DNA"/>
</dbReference>
<dbReference type="Pfam" id="PF02082">
    <property type="entry name" value="Rrf2"/>
    <property type="match status" value="1"/>
</dbReference>
<dbReference type="PROSITE" id="PS01332">
    <property type="entry name" value="HTH_RRF2_1"/>
    <property type="match status" value="1"/>
</dbReference>
<proteinExistence type="predicted"/>
<dbReference type="InterPro" id="IPR000944">
    <property type="entry name" value="Tscrpt_reg_Rrf2"/>
</dbReference>
<dbReference type="AlphaFoldDB" id="G8QR76"/>
<keyword evidence="1" id="KW-0238">DNA-binding</keyword>
<dbReference type="PANTHER" id="PTHR33221:SF5">
    <property type="entry name" value="HTH-TYPE TRANSCRIPTIONAL REGULATOR ISCR"/>
    <property type="match status" value="1"/>
</dbReference>
<dbReference type="InterPro" id="IPR030489">
    <property type="entry name" value="TR_Rrf2-type_CS"/>
</dbReference>
<dbReference type="SUPFAM" id="SSF46785">
    <property type="entry name" value="Winged helix' DNA-binding domain"/>
    <property type="match status" value="1"/>
</dbReference>
<dbReference type="GO" id="GO:0005829">
    <property type="term" value="C:cytosol"/>
    <property type="evidence" value="ECO:0007669"/>
    <property type="project" value="TreeGrafter"/>
</dbReference>
<dbReference type="PROSITE" id="PS51197">
    <property type="entry name" value="HTH_RRF2_2"/>
    <property type="match status" value="1"/>
</dbReference>
<reference evidence="2 3" key="1">
    <citation type="submission" date="2011-11" db="EMBL/GenBank/DDBJ databases">
        <title>Complete sequence of Spirochaeta sp. grapes.</title>
        <authorList>
            <consortium name="US DOE Joint Genome Institute"/>
            <person name="Lucas S."/>
            <person name="Han J."/>
            <person name="Lapidus A."/>
            <person name="Cheng J.-F."/>
            <person name="Goodwin L."/>
            <person name="Pitluck S."/>
            <person name="Peters L."/>
            <person name="Ovchinnikova G."/>
            <person name="Munk A.C."/>
            <person name="Detter J.C."/>
            <person name="Han C."/>
            <person name="Tapia R."/>
            <person name="Land M."/>
            <person name="Hauser L."/>
            <person name="Kyrpides N."/>
            <person name="Ivanova N."/>
            <person name="Pagani I."/>
            <person name="Ritalahtilisa K."/>
            <person name="Loeffler F."/>
            <person name="Woyke T."/>
        </authorList>
    </citation>
    <scope>NUCLEOTIDE SEQUENCE [LARGE SCALE GENOMIC DNA]</scope>
    <source>
        <strain evidence="3">ATCC BAA-1885 / DSM 22778 / Grapes</strain>
    </source>
</reference>
<dbReference type="InterPro" id="IPR036388">
    <property type="entry name" value="WH-like_DNA-bd_sf"/>
</dbReference>
<dbReference type="RefSeq" id="WP_014271850.1">
    <property type="nucleotide sequence ID" value="NC_016633.1"/>
</dbReference>
<gene>
    <name evidence="2" type="ordered locus">SpiGrapes_3267</name>
</gene>
<dbReference type="OrthoDB" id="9808360at2"/>
<dbReference type="InterPro" id="IPR036390">
    <property type="entry name" value="WH_DNA-bd_sf"/>
</dbReference>